<protein>
    <submittedName>
        <fullName evidence="2">Uncharacterized protein</fullName>
    </submittedName>
</protein>
<feature type="region of interest" description="Disordered" evidence="1">
    <location>
        <begin position="282"/>
        <end position="302"/>
    </location>
</feature>
<comment type="caution">
    <text evidence="2">The sequence shown here is derived from an EMBL/GenBank/DDBJ whole genome shotgun (WGS) entry which is preliminary data.</text>
</comment>
<reference evidence="2" key="1">
    <citation type="submission" date="2021-06" db="EMBL/GenBank/DDBJ databases">
        <title>Comparative genomics, transcriptomics and evolutionary studies reveal genomic signatures of adaptation to plant cell wall in hemibiotrophic fungi.</title>
        <authorList>
            <consortium name="DOE Joint Genome Institute"/>
            <person name="Baroncelli R."/>
            <person name="Diaz J.F."/>
            <person name="Benocci T."/>
            <person name="Peng M."/>
            <person name="Battaglia E."/>
            <person name="Haridas S."/>
            <person name="Andreopoulos W."/>
            <person name="Labutti K."/>
            <person name="Pangilinan J."/>
            <person name="Floch G.L."/>
            <person name="Makela M.R."/>
            <person name="Henrissat B."/>
            <person name="Grigoriev I.V."/>
            <person name="Crouch J.A."/>
            <person name="De Vries R.P."/>
            <person name="Sukno S.A."/>
            <person name="Thon M.R."/>
        </authorList>
    </citation>
    <scope>NUCLEOTIDE SEQUENCE</scope>
    <source>
        <strain evidence="2">CBS 125086</strain>
    </source>
</reference>
<feature type="compositionally biased region" description="Basic and acidic residues" evidence="1">
    <location>
        <begin position="282"/>
        <end position="298"/>
    </location>
</feature>
<evidence type="ECO:0000313" key="3">
    <source>
        <dbReference type="Proteomes" id="UP001230504"/>
    </source>
</evidence>
<keyword evidence="3" id="KW-1185">Reference proteome</keyword>
<evidence type="ECO:0000256" key="1">
    <source>
        <dbReference type="SAM" id="MobiDB-lite"/>
    </source>
</evidence>
<gene>
    <name evidence="2" type="ORF">LY79DRAFT_573956</name>
</gene>
<organism evidence="2 3">
    <name type="scientific">Colletotrichum navitas</name>
    <dbReference type="NCBI Taxonomy" id="681940"/>
    <lineage>
        <taxon>Eukaryota</taxon>
        <taxon>Fungi</taxon>
        <taxon>Dikarya</taxon>
        <taxon>Ascomycota</taxon>
        <taxon>Pezizomycotina</taxon>
        <taxon>Sordariomycetes</taxon>
        <taxon>Hypocreomycetidae</taxon>
        <taxon>Glomerellales</taxon>
        <taxon>Glomerellaceae</taxon>
        <taxon>Colletotrichum</taxon>
        <taxon>Colletotrichum graminicola species complex</taxon>
    </lineage>
</organism>
<evidence type="ECO:0000313" key="2">
    <source>
        <dbReference type="EMBL" id="KAK1561703.1"/>
    </source>
</evidence>
<dbReference type="GeneID" id="85443772"/>
<name>A0AAD8PJC8_9PEZI</name>
<dbReference type="RefSeq" id="XP_060406810.1">
    <property type="nucleotide sequence ID" value="XM_060559532.1"/>
</dbReference>
<dbReference type="Proteomes" id="UP001230504">
    <property type="component" value="Unassembled WGS sequence"/>
</dbReference>
<accession>A0AAD8PJC8</accession>
<proteinExistence type="predicted"/>
<dbReference type="EMBL" id="JAHLJV010000246">
    <property type="protein sequence ID" value="KAK1561703.1"/>
    <property type="molecule type" value="Genomic_DNA"/>
</dbReference>
<dbReference type="AlphaFoldDB" id="A0AAD8PJC8"/>
<sequence>MHMARYARWAIYKAAWKLCKALCIFIPVMLGVALVHVETGEWLGPRYNRAVGVAAGWVGAVVGGVFSSWTPPSPEGGSWHLPLVPTDSTSSTTSAHHTFNMPVPSELGMVIPKSVHRDLEDLYETLGGGSGSKEHSGGGMLKHSRETLQAADELDDHAMAYYDLTRRQVERTKDKLQTLRGRGSMYSGVRESCRAEPPAVWRALLMWWRGARVAATRSDVMVIKLNELRELLHRRRQDMGAARHHPSGGGLDRLSRVVEGSCHYAKAAREYVGLQIGSGGVEERIEEGSESRTGKRTESASVSKVSEAATGLQAVCVATRWSKERHEELVGQILHEAKLLDRTIIDVNHLRDKVRRTYPYARDEAEVEVAGNGKARGRWCEQEEALVAEVEAEMETLIAKYLKTLQGYFGRAYD</sequence>